<keyword evidence="7" id="KW-1133">Transmembrane helix</keyword>
<evidence type="ECO:0000256" key="11">
    <source>
        <dbReference type="ARBA" id="ARBA00023163"/>
    </source>
</evidence>
<evidence type="ECO:0000313" key="20">
    <source>
        <dbReference type="Proteomes" id="UP001557470"/>
    </source>
</evidence>
<dbReference type="GO" id="GO:0006325">
    <property type="term" value="P:chromatin organization"/>
    <property type="evidence" value="ECO:0007669"/>
    <property type="project" value="UniProtKB-KW"/>
</dbReference>
<evidence type="ECO:0000259" key="18">
    <source>
        <dbReference type="PROSITE" id="PS50287"/>
    </source>
</evidence>
<dbReference type="GO" id="GO:0016020">
    <property type="term" value="C:membrane"/>
    <property type="evidence" value="ECO:0007669"/>
    <property type="project" value="UniProtKB-SubCell"/>
</dbReference>
<keyword evidence="4 17" id="KW-0732">Signal</keyword>
<keyword evidence="10 15" id="KW-1015">Disulfide bond</keyword>
<dbReference type="InterPro" id="IPR036772">
    <property type="entry name" value="SRCR-like_dom_sf"/>
</dbReference>
<evidence type="ECO:0000256" key="9">
    <source>
        <dbReference type="ARBA" id="ARBA00023136"/>
    </source>
</evidence>
<evidence type="ECO:0000256" key="16">
    <source>
        <dbReference type="SAM" id="MobiDB-lite"/>
    </source>
</evidence>
<dbReference type="InterPro" id="IPR032563">
    <property type="entry name" value="DAMP1_SANT-like"/>
</dbReference>
<keyword evidence="11" id="KW-0804">Transcription</keyword>
<organism evidence="19 20">
    <name type="scientific">Umbra pygmaea</name>
    <name type="common">Eastern mudminnow</name>
    <dbReference type="NCBI Taxonomy" id="75934"/>
    <lineage>
        <taxon>Eukaryota</taxon>
        <taxon>Metazoa</taxon>
        <taxon>Chordata</taxon>
        <taxon>Craniata</taxon>
        <taxon>Vertebrata</taxon>
        <taxon>Euteleostomi</taxon>
        <taxon>Actinopterygii</taxon>
        <taxon>Neopterygii</taxon>
        <taxon>Teleostei</taxon>
        <taxon>Protacanthopterygii</taxon>
        <taxon>Esociformes</taxon>
        <taxon>Umbridae</taxon>
        <taxon>Umbra</taxon>
    </lineage>
</organism>
<protein>
    <recommendedName>
        <fullName evidence="14">DNA methyltransferase 1-associated protein 1</fullName>
    </recommendedName>
</protein>
<evidence type="ECO:0000256" key="8">
    <source>
        <dbReference type="ARBA" id="ARBA00023015"/>
    </source>
</evidence>
<dbReference type="InterPro" id="IPR001190">
    <property type="entry name" value="SRCR"/>
</dbReference>
<keyword evidence="8" id="KW-0805">Transcription regulation</keyword>
<dbReference type="SUPFAM" id="SSF56487">
    <property type="entry name" value="SRCR-like"/>
    <property type="match status" value="1"/>
</dbReference>
<dbReference type="PANTHER" id="PTHR12855:SF10">
    <property type="entry name" value="DNA METHYLTRANSFERASE 1-ASSOCIATED PROTEIN 1"/>
    <property type="match status" value="1"/>
</dbReference>
<feature type="domain" description="SRCR" evidence="18">
    <location>
        <begin position="32"/>
        <end position="96"/>
    </location>
</feature>
<keyword evidence="20" id="KW-1185">Reference proteome</keyword>
<reference evidence="19 20" key="1">
    <citation type="submission" date="2024-06" db="EMBL/GenBank/DDBJ databases">
        <authorList>
            <person name="Pan Q."/>
            <person name="Wen M."/>
            <person name="Jouanno E."/>
            <person name="Zahm M."/>
            <person name="Klopp C."/>
            <person name="Cabau C."/>
            <person name="Louis A."/>
            <person name="Berthelot C."/>
            <person name="Parey E."/>
            <person name="Roest Crollius H."/>
            <person name="Montfort J."/>
            <person name="Robinson-Rechavi M."/>
            <person name="Bouchez O."/>
            <person name="Lampietro C."/>
            <person name="Lopez Roques C."/>
            <person name="Donnadieu C."/>
            <person name="Postlethwait J."/>
            <person name="Bobe J."/>
            <person name="Verreycken H."/>
            <person name="Guiguen Y."/>
        </authorList>
    </citation>
    <scope>NUCLEOTIDE SEQUENCE [LARGE SCALE GENOMIC DNA]</scope>
    <source>
        <strain evidence="19">Up_M1</strain>
        <tissue evidence="19">Testis</tissue>
    </source>
</reference>
<dbReference type="PANTHER" id="PTHR12855">
    <property type="entry name" value="DNA METHYLTRANSFERASE 1-ASSOCIATED PROTEIN 1 FAMILY MEMBER"/>
    <property type="match status" value="1"/>
</dbReference>
<dbReference type="CDD" id="cd11658">
    <property type="entry name" value="SANT_DMAP1_like"/>
    <property type="match status" value="1"/>
</dbReference>
<evidence type="ECO:0000256" key="10">
    <source>
        <dbReference type="ARBA" id="ARBA00023157"/>
    </source>
</evidence>
<keyword evidence="12" id="KW-0325">Glycoprotein</keyword>
<evidence type="ECO:0000256" key="15">
    <source>
        <dbReference type="PROSITE-ProRule" id="PRU00196"/>
    </source>
</evidence>
<dbReference type="Gene3D" id="3.10.250.10">
    <property type="entry name" value="SRCR-like domain"/>
    <property type="match status" value="1"/>
</dbReference>
<comment type="caution">
    <text evidence="19">The sequence shown here is derived from an EMBL/GenBank/DDBJ whole genome shotgun (WGS) entry which is preliminary data.</text>
</comment>
<evidence type="ECO:0000256" key="6">
    <source>
        <dbReference type="ARBA" id="ARBA00022853"/>
    </source>
</evidence>
<sequence>MSGKFCLFTCWVLLKISLCFECSCGARVGVVVVCRSLNYRGAVTAVEGGKYGQGYGPIWMDDLNCDGTEKDLSLCDFKGWGVTDCKHTEDAGVVCERGDTGHRENNGGVDTPTVKIKMGTGADVRDILELTGGDNEAPISKKDFINSDKKKAKKTTETLTFKRPEGMHREVYALLYSDKNRDAPPLLPSDTTQGYRTVKAKLGCKRVRPWKWMPFSNPARRDGAIFHHWRRMAEEGKDYPFARFNKAVQVPVYSEQEYQMYLHDDGWTKAETDHLFDLCKRFDLRFIVVHDRYDHQQYRKRSVEDLKERYYSVCGKLTKDRAATGTEPKIYIFDAGHERRRKEQLERLFNRTPDQVAEEEYLMQELRKIESRKKEREKKAQDLQKLITAADTNTELRRAERKTTKKKLPLKRETEKPTLPEMAGIKFPDFKSAGVTLRSQRMKLPSSVGQKKIKAIEQILTEREVDLNPMPTEEIVQMFNELRSDLVLVYELKQAHGNCEYEQQMLRHRYEALLKAGGAPIGPPGGGALETPGGQELPMWPSTDDIKGEAKEQIIDVVGAPLTPNSRKRRESASSSSSIKKMKKP</sequence>
<dbReference type="Pfam" id="PF05499">
    <property type="entry name" value="DMAP1"/>
    <property type="match status" value="1"/>
</dbReference>
<dbReference type="Pfam" id="PF00530">
    <property type="entry name" value="SRCR"/>
    <property type="match status" value="1"/>
</dbReference>
<dbReference type="Gene3D" id="1.10.10.60">
    <property type="entry name" value="Homeodomain-like"/>
    <property type="match status" value="1"/>
</dbReference>
<feature type="region of interest" description="Disordered" evidence="16">
    <location>
        <begin position="517"/>
        <end position="585"/>
    </location>
</feature>
<accession>A0ABD0XP27</accession>
<dbReference type="EMBL" id="JAGEUA010000001">
    <property type="protein sequence ID" value="KAL1023126.1"/>
    <property type="molecule type" value="Genomic_DNA"/>
</dbReference>
<evidence type="ECO:0000256" key="1">
    <source>
        <dbReference type="ARBA" id="ARBA00004123"/>
    </source>
</evidence>
<dbReference type="GO" id="GO:0005634">
    <property type="term" value="C:nucleus"/>
    <property type="evidence" value="ECO:0007669"/>
    <property type="project" value="UniProtKB-SubCell"/>
</dbReference>
<gene>
    <name evidence="19" type="ORF">UPYG_G00036720</name>
</gene>
<evidence type="ECO:0000256" key="7">
    <source>
        <dbReference type="ARBA" id="ARBA00022989"/>
    </source>
</evidence>
<comment type="subcellular location">
    <subcellularLocation>
        <location evidence="2">Membrane</location>
        <topology evidence="2">Single-pass membrane protein</topology>
    </subcellularLocation>
    <subcellularLocation>
        <location evidence="1">Nucleus</location>
    </subcellularLocation>
</comment>
<dbReference type="FunFam" id="1.10.10.60:FF:000087">
    <property type="entry name" value="DNA methyltransferase 1-associated protein 1"/>
    <property type="match status" value="1"/>
</dbReference>
<evidence type="ECO:0000256" key="4">
    <source>
        <dbReference type="ARBA" id="ARBA00022729"/>
    </source>
</evidence>
<evidence type="ECO:0000256" key="14">
    <source>
        <dbReference type="ARBA" id="ARBA00067416"/>
    </source>
</evidence>
<feature type="compositionally biased region" description="Basic and acidic residues" evidence="16">
    <location>
        <begin position="544"/>
        <end position="554"/>
    </location>
</feature>
<comment type="caution">
    <text evidence="15">Lacks conserved residue(s) required for the propagation of feature annotation.</text>
</comment>
<evidence type="ECO:0000256" key="3">
    <source>
        <dbReference type="ARBA" id="ARBA00022692"/>
    </source>
</evidence>
<evidence type="ECO:0000313" key="19">
    <source>
        <dbReference type="EMBL" id="KAL1023126.1"/>
    </source>
</evidence>
<feature type="chain" id="PRO_5044858627" description="DNA methyltransferase 1-associated protein 1" evidence="17">
    <location>
        <begin position="26"/>
        <end position="585"/>
    </location>
</feature>
<dbReference type="Proteomes" id="UP001557470">
    <property type="component" value="Unassembled WGS sequence"/>
</dbReference>
<dbReference type="SMART" id="SM00202">
    <property type="entry name" value="SR"/>
    <property type="match status" value="1"/>
</dbReference>
<evidence type="ECO:0000256" key="17">
    <source>
        <dbReference type="SAM" id="SignalP"/>
    </source>
</evidence>
<evidence type="ECO:0000256" key="13">
    <source>
        <dbReference type="ARBA" id="ARBA00023242"/>
    </source>
</evidence>
<dbReference type="FunFam" id="3.10.250.10:FF:000016">
    <property type="entry name" value="Scavenger receptor cysteine-rich protein type 12"/>
    <property type="match status" value="1"/>
</dbReference>
<dbReference type="Pfam" id="PF16282">
    <property type="entry name" value="SANT_DAMP1_like"/>
    <property type="match status" value="1"/>
</dbReference>
<evidence type="ECO:0000256" key="12">
    <source>
        <dbReference type="ARBA" id="ARBA00023180"/>
    </source>
</evidence>
<dbReference type="InterPro" id="IPR027109">
    <property type="entry name" value="Swc4/Dmap1"/>
</dbReference>
<evidence type="ECO:0000256" key="5">
    <source>
        <dbReference type="ARBA" id="ARBA00022737"/>
    </source>
</evidence>
<feature type="signal peptide" evidence="17">
    <location>
        <begin position="1"/>
        <end position="25"/>
    </location>
</feature>
<evidence type="ECO:0000256" key="2">
    <source>
        <dbReference type="ARBA" id="ARBA00004167"/>
    </source>
</evidence>
<keyword evidence="6" id="KW-0156">Chromatin regulator</keyword>
<feature type="disulfide bond" evidence="15">
    <location>
        <begin position="34"/>
        <end position="95"/>
    </location>
</feature>
<dbReference type="GO" id="GO:0005694">
    <property type="term" value="C:chromosome"/>
    <property type="evidence" value="ECO:0007669"/>
    <property type="project" value="UniProtKB-ARBA"/>
</dbReference>
<keyword evidence="9" id="KW-0472">Membrane</keyword>
<name>A0ABD0XP27_UMBPY</name>
<keyword evidence="3" id="KW-0812">Transmembrane</keyword>
<dbReference type="PROSITE" id="PS50287">
    <property type="entry name" value="SRCR_2"/>
    <property type="match status" value="1"/>
</dbReference>
<dbReference type="InterPro" id="IPR008468">
    <property type="entry name" value="DMAP1"/>
</dbReference>
<proteinExistence type="predicted"/>
<dbReference type="PRINTS" id="PR00258">
    <property type="entry name" value="SPERACTRCPTR"/>
</dbReference>
<keyword evidence="13" id="KW-0539">Nucleus</keyword>
<feature type="disulfide bond" evidence="15">
    <location>
        <begin position="65"/>
        <end position="75"/>
    </location>
</feature>
<dbReference type="AlphaFoldDB" id="A0ABD0XP27"/>
<keyword evidence="5" id="KW-0677">Repeat</keyword>